<dbReference type="InterPro" id="IPR017946">
    <property type="entry name" value="PLC-like_Pdiesterase_TIM-brl"/>
</dbReference>
<dbReference type="InterPro" id="IPR030395">
    <property type="entry name" value="GP_PDE_dom"/>
</dbReference>
<accession>A0A1H9E721</accession>
<evidence type="ECO:0000259" key="1">
    <source>
        <dbReference type="PROSITE" id="PS51704"/>
    </source>
</evidence>
<name>A0A1H9E721_9BACI</name>
<sequence>MTKIIAHRGASTLAPENTMAAFNLAYEQGAEGIETDVHLTKDNVPVLIHDEHVKRTTNSTGYIKDYTFKQLKQLDAGSWFSLKFAGSAIISLEEFLDWIQNKPLCLNIELKNNKIDYKNLENIVYEMVSHYQLLNHTTLSTFNPTSIERLKRFNGNIGVALLTSKRRKNLVSYTKDLGANAIHIKYRLLNQLFIDKCHQEQMAVRVYTINKPAHMSRSFQLGCDGIFTDVPHKALQYRELFKYKPT</sequence>
<protein>
    <submittedName>
        <fullName evidence="2">Glycerophosphoryl diester phosphodiesterase</fullName>
    </submittedName>
</protein>
<evidence type="ECO:0000313" key="2">
    <source>
        <dbReference type="EMBL" id="SEQ21520.1"/>
    </source>
</evidence>
<dbReference type="SUPFAM" id="SSF51695">
    <property type="entry name" value="PLC-like phosphodiesterases"/>
    <property type="match status" value="1"/>
</dbReference>
<dbReference type="Proteomes" id="UP000198733">
    <property type="component" value="Unassembled WGS sequence"/>
</dbReference>
<dbReference type="PANTHER" id="PTHR46211:SF1">
    <property type="entry name" value="GLYCEROPHOSPHODIESTER PHOSPHODIESTERASE, CYTOPLASMIC"/>
    <property type="match status" value="1"/>
</dbReference>
<dbReference type="RefSeq" id="WP_092503879.1">
    <property type="nucleotide sequence ID" value="NZ_FOEH01000002.1"/>
</dbReference>
<dbReference type="Gene3D" id="3.20.20.190">
    <property type="entry name" value="Phosphatidylinositol (PI) phosphodiesterase"/>
    <property type="match status" value="1"/>
</dbReference>
<dbReference type="PROSITE" id="PS51704">
    <property type="entry name" value="GP_PDE"/>
    <property type="match status" value="1"/>
</dbReference>
<organism evidence="2 3">
    <name type="scientific">Virgibacillus subterraneus</name>
    <dbReference type="NCBI Taxonomy" id="621109"/>
    <lineage>
        <taxon>Bacteria</taxon>
        <taxon>Bacillati</taxon>
        <taxon>Bacillota</taxon>
        <taxon>Bacilli</taxon>
        <taxon>Bacillales</taxon>
        <taxon>Bacillaceae</taxon>
        <taxon>Virgibacillus</taxon>
    </lineage>
</organism>
<dbReference type="PANTHER" id="PTHR46211">
    <property type="entry name" value="GLYCEROPHOSPHORYL DIESTER PHOSPHODIESTERASE"/>
    <property type="match status" value="1"/>
</dbReference>
<gene>
    <name evidence="2" type="ORF">SAMN05216232_1916</name>
</gene>
<reference evidence="2 3" key="1">
    <citation type="submission" date="2016-10" db="EMBL/GenBank/DDBJ databases">
        <authorList>
            <person name="Varghese N."/>
            <person name="Submissions S."/>
        </authorList>
    </citation>
    <scope>NUCLEOTIDE SEQUENCE [LARGE SCALE GENOMIC DNA]</scope>
    <source>
        <strain evidence="2 3">CGMCC 1.7734</strain>
    </source>
</reference>
<evidence type="ECO:0000313" key="3">
    <source>
        <dbReference type="Proteomes" id="UP000198733"/>
    </source>
</evidence>
<dbReference type="CDD" id="cd08563">
    <property type="entry name" value="GDPD_TtGDE_like"/>
    <property type="match status" value="1"/>
</dbReference>
<keyword evidence="3" id="KW-1185">Reference proteome</keyword>
<proteinExistence type="predicted"/>
<dbReference type="Pfam" id="PF03009">
    <property type="entry name" value="GDPD"/>
    <property type="match status" value="1"/>
</dbReference>
<dbReference type="EMBL" id="FOEH01000002">
    <property type="protein sequence ID" value="SEQ21520.1"/>
    <property type="molecule type" value="Genomic_DNA"/>
</dbReference>
<comment type="caution">
    <text evidence="2">The sequence shown here is derived from an EMBL/GenBank/DDBJ whole genome shotgun (WGS) entry which is preliminary data.</text>
</comment>
<feature type="domain" description="GP-PDE" evidence="1">
    <location>
        <begin position="2"/>
        <end position="238"/>
    </location>
</feature>